<dbReference type="GO" id="GO:0031267">
    <property type="term" value="F:small GTPase binding"/>
    <property type="evidence" value="ECO:0007669"/>
    <property type="project" value="InterPro"/>
</dbReference>
<keyword evidence="5" id="KW-0677">Repeat</keyword>
<keyword evidence="3" id="KW-0813">Transport</keyword>
<dbReference type="InterPro" id="IPR021133">
    <property type="entry name" value="HEAT_type_2"/>
</dbReference>
<dbReference type="OrthoDB" id="7862313at2759"/>
<feature type="repeat" description="HEAT" evidence="8">
    <location>
        <begin position="378"/>
        <end position="423"/>
    </location>
</feature>
<dbReference type="InterPro" id="IPR040122">
    <property type="entry name" value="Importin_beta"/>
</dbReference>
<dbReference type="InterPro" id="IPR057672">
    <property type="entry name" value="TPR_IPO4/5"/>
</dbReference>
<evidence type="ECO:0000256" key="6">
    <source>
        <dbReference type="ARBA" id="ARBA00022927"/>
    </source>
</evidence>
<accession>A0A9P6MGN5</accession>
<feature type="domain" description="Importin N-terminal" evidence="10">
    <location>
        <begin position="27"/>
        <end position="94"/>
    </location>
</feature>
<dbReference type="GO" id="GO:0006606">
    <property type="term" value="P:protein import into nucleus"/>
    <property type="evidence" value="ECO:0007669"/>
    <property type="project" value="InterPro"/>
</dbReference>
<feature type="region of interest" description="Disordered" evidence="9">
    <location>
        <begin position="600"/>
        <end position="620"/>
    </location>
</feature>
<dbReference type="AlphaFoldDB" id="A0A9P6MGN5"/>
<feature type="compositionally biased region" description="Acidic residues" evidence="9">
    <location>
        <begin position="602"/>
        <end position="619"/>
    </location>
</feature>
<evidence type="ECO:0000256" key="2">
    <source>
        <dbReference type="ARBA" id="ARBA00004496"/>
    </source>
</evidence>
<organism evidence="11 12">
    <name type="scientific">Modicella reniformis</name>
    <dbReference type="NCBI Taxonomy" id="1440133"/>
    <lineage>
        <taxon>Eukaryota</taxon>
        <taxon>Fungi</taxon>
        <taxon>Fungi incertae sedis</taxon>
        <taxon>Mucoromycota</taxon>
        <taxon>Mortierellomycotina</taxon>
        <taxon>Mortierellomycetes</taxon>
        <taxon>Mortierellales</taxon>
        <taxon>Mortierellaceae</taxon>
        <taxon>Modicella</taxon>
    </lineage>
</organism>
<feature type="repeat" description="HEAT" evidence="8">
    <location>
        <begin position="164"/>
        <end position="201"/>
    </location>
</feature>
<evidence type="ECO:0000256" key="1">
    <source>
        <dbReference type="ARBA" id="ARBA00004123"/>
    </source>
</evidence>
<comment type="caution">
    <text evidence="11">The sequence shown here is derived from an EMBL/GenBank/DDBJ whole genome shotgun (WGS) entry which is preliminary data.</text>
</comment>
<dbReference type="Pfam" id="PF23271">
    <property type="entry name" value="HEAT_GCN1"/>
    <property type="match status" value="1"/>
</dbReference>
<gene>
    <name evidence="11" type="ORF">BGZ65_005584</name>
</gene>
<evidence type="ECO:0000256" key="7">
    <source>
        <dbReference type="ARBA" id="ARBA00023242"/>
    </source>
</evidence>
<evidence type="ECO:0000256" key="8">
    <source>
        <dbReference type="PROSITE-ProRule" id="PRU00103"/>
    </source>
</evidence>
<dbReference type="Gene3D" id="1.25.10.10">
    <property type="entry name" value="Leucine-rich Repeat Variant"/>
    <property type="match status" value="1"/>
</dbReference>
<keyword evidence="7" id="KW-0539">Nucleus</keyword>
<reference evidence="11" key="1">
    <citation type="journal article" date="2020" name="Fungal Divers.">
        <title>Resolving the Mortierellaceae phylogeny through synthesis of multi-gene phylogenetics and phylogenomics.</title>
        <authorList>
            <person name="Vandepol N."/>
            <person name="Liber J."/>
            <person name="Desiro A."/>
            <person name="Na H."/>
            <person name="Kennedy M."/>
            <person name="Barry K."/>
            <person name="Grigoriev I.V."/>
            <person name="Miller A.N."/>
            <person name="O'Donnell K."/>
            <person name="Stajich J.E."/>
            <person name="Bonito G."/>
        </authorList>
    </citation>
    <scope>NUCLEOTIDE SEQUENCE</scope>
    <source>
        <strain evidence="11">MES-2147</strain>
    </source>
</reference>
<proteinExistence type="predicted"/>
<dbReference type="GO" id="GO:0005737">
    <property type="term" value="C:cytoplasm"/>
    <property type="evidence" value="ECO:0007669"/>
    <property type="project" value="UniProtKB-SubCell"/>
</dbReference>
<evidence type="ECO:0000256" key="3">
    <source>
        <dbReference type="ARBA" id="ARBA00022448"/>
    </source>
</evidence>
<dbReference type="SMART" id="SM01349">
    <property type="entry name" value="TOG"/>
    <property type="match status" value="1"/>
</dbReference>
<dbReference type="GO" id="GO:0005634">
    <property type="term" value="C:nucleus"/>
    <property type="evidence" value="ECO:0007669"/>
    <property type="project" value="UniProtKB-SubCell"/>
</dbReference>
<evidence type="ECO:0000256" key="4">
    <source>
        <dbReference type="ARBA" id="ARBA00022490"/>
    </source>
</evidence>
<keyword evidence="4" id="KW-0963">Cytoplasm</keyword>
<evidence type="ECO:0000256" key="5">
    <source>
        <dbReference type="ARBA" id="ARBA00022737"/>
    </source>
</evidence>
<feature type="repeat" description="HEAT" evidence="8">
    <location>
        <begin position="426"/>
        <end position="464"/>
    </location>
</feature>
<dbReference type="EMBL" id="JAAAHW010000791">
    <property type="protein sequence ID" value="KAF9998985.1"/>
    <property type="molecule type" value="Genomic_DNA"/>
</dbReference>
<feature type="repeat" description="HEAT" evidence="8">
    <location>
        <begin position="866"/>
        <end position="904"/>
    </location>
</feature>
<dbReference type="PROSITE" id="PS50166">
    <property type="entry name" value="IMPORTIN_B_NT"/>
    <property type="match status" value="1"/>
</dbReference>
<comment type="subcellular location">
    <subcellularLocation>
        <location evidence="2">Cytoplasm</location>
    </subcellularLocation>
    <subcellularLocation>
        <location evidence="1">Nucleus</location>
    </subcellularLocation>
</comment>
<dbReference type="InterPro" id="IPR034085">
    <property type="entry name" value="TOG"/>
</dbReference>
<protein>
    <recommendedName>
        <fullName evidence="10">Importin N-terminal domain-containing protein</fullName>
    </recommendedName>
</protein>
<dbReference type="InterPro" id="IPR058584">
    <property type="entry name" value="IMB1_TNPO1-like_TPR"/>
</dbReference>
<evidence type="ECO:0000313" key="11">
    <source>
        <dbReference type="EMBL" id="KAF9998985.1"/>
    </source>
</evidence>
<keyword evidence="6" id="KW-0653">Protein transport</keyword>
<dbReference type="Pfam" id="PF25574">
    <property type="entry name" value="TPR_IMB1"/>
    <property type="match status" value="1"/>
</dbReference>
<dbReference type="InterPro" id="IPR016024">
    <property type="entry name" value="ARM-type_fold"/>
</dbReference>
<evidence type="ECO:0000313" key="12">
    <source>
        <dbReference type="Proteomes" id="UP000749646"/>
    </source>
</evidence>
<dbReference type="Pfam" id="PF25780">
    <property type="entry name" value="TPR_IPO5"/>
    <property type="match status" value="1"/>
</dbReference>
<dbReference type="Pfam" id="PF03810">
    <property type="entry name" value="IBN_N"/>
    <property type="match status" value="1"/>
</dbReference>
<evidence type="ECO:0000256" key="9">
    <source>
        <dbReference type="SAM" id="MobiDB-lite"/>
    </source>
</evidence>
<dbReference type="InterPro" id="IPR001494">
    <property type="entry name" value="Importin-beta_N"/>
</dbReference>
<dbReference type="Proteomes" id="UP000749646">
    <property type="component" value="Unassembled WGS sequence"/>
</dbReference>
<dbReference type="SUPFAM" id="SSF48371">
    <property type="entry name" value="ARM repeat"/>
    <property type="match status" value="2"/>
</dbReference>
<dbReference type="PANTHER" id="PTHR10527">
    <property type="entry name" value="IMPORTIN BETA"/>
    <property type="match status" value="1"/>
</dbReference>
<dbReference type="InterPro" id="IPR011989">
    <property type="entry name" value="ARM-like"/>
</dbReference>
<dbReference type="InterPro" id="IPR057546">
    <property type="entry name" value="HEAT_GCN1"/>
</dbReference>
<name>A0A9P6MGN5_9FUNG</name>
<dbReference type="PROSITE" id="PS50077">
    <property type="entry name" value="HEAT_REPEAT"/>
    <property type="match status" value="4"/>
</dbReference>
<keyword evidence="12" id="KW-1185">Reference proteome</keyword>
<evidence type="ECO:0000259" key="10">
    <source>
        <dbReference type="PROSITE" id="PS50166"/>
    </source>
</evidence>
<sequence length="1037" mass="114436">MEQYVAGLEQTLQQVIFSNDSNQIKEATKALSTQFFADANCVPALVHIIQASPQKEIRQLAAVELRKQISNWWPKMGEDVRANVKAKFLEIILSEQDALPRHSTARVIATVGRLEIPANTWNELPVFLFQCCNSANAGHREVGVYVIYAIFEITDAFADNLQQLLELFSRTIVDPDSQTIRITTVQALGKIADFIDEDQKQVISMFAELVPHMVNVLQQCLTDKDDESASKCFDVFDSLLVLEAPFLSKHIQNLVQFFMNIGSNKGYESVIRVQGLSFLMWSIVYKKTKLQRLKLVTPIIQALMPIAAEEEPEDSDEDSPARLAIKVINILSTHLPPQQVFPVAMEGILTYMANADPLYRKAAMLTLAVLVEGSVDFIRPKFNELLLIVCAGLRDPDATVRRTACMALSALAEEFDQEIAENHATLLPSVFNLMNETNPEITKEACNALDAILEGLGENVLHSNDHAQGETRAVVVAAIGSAAHASGSEFTPYFTEVMKRLQILMTLRSNDEELMLRAVSTDALGAIATAVGRETFRPYLNDLMNLAMEGLLLDSNRLRECGFYFFAGISQVFEDGFSPYLAGIVPQLIASCQLDENTTQFENDDGDVNGGDDGEDTTDEPNYVFRSAIADEKEVAADTIGELFRHTRSAFLPYVEPSVKELTNLLEHMSEGVRKASSSALFNFVRTFYSLSNCEEWKAGLPVAIPLHDNVAQLNALVLPAILSALESEDDKMVVVQICQELVDTVKLCGPGIVADHIVAIGEHLNLIFEKGAFCQQELADDEGLLDEDEQAEFDALLISSAADLVGALAVGLGESFVPYAKVFIPHIAKYYKKSKPTSERSMAIGCLGETSAGLLGGVTEFTEVIFPIALKGLADEEAEVRSNAAYTVGVLCQNTTLDISSQYPTILTALYPLFQDQNLENATDNACGAVARMILKHPNVVPVDQVLPVFVQALPLKRDHEENDPVYRMLFSLIRSQNSWVFNNMTQLLTIFAEVLSKEDELKPKTRAEMIEIIQALNSQIPALNIGASPLSIYLQ</sequence>